<dbReference type="InterPro" id="IPR014757">
    <property type="entry name" value="Tscrpt_reg_IclR_C"/>
</dbReference>
<dbReference type="HOGENOM" id="CLU_062618_6_3_9"/>
<dbReference type="PANTHER" id="PTHR30136">
    <property type="entry name" value="HELIX-TURN-HELIX TRANSCRIPTIONAL REGULATOR, ICLR FAMILY"/>
    <property type="match status" value="1"/>
</dbReference>
<keyword evidence="7" id="KW-1185">Reference proteome</keyword>
<evidence type="ECO:0000256" key="2">
    <source>
        <dbReference type="ARBA" id="ARBA00023125"/>
    </source>
</evidence>
<feature type="domain" description="IclR-ED" evidence="5">
    <location>
        <begin position="70"/>
        <end position="250"/>
    </location>
</feature>
<dbReference type="InterPro" id="IPR036388">
    <property type="entry name" value="WH-like_DNA-bd_sf"/>
</dbReference>
<dbReference type="OrthoDB" id="9791752at2"/>
<dbReference type="InterPro" id="IPR005471">
    <property type="entry name" value="Tscrpt_reg_IclR_N"/>
</dbReference>
<reference evidence="6 7" key="1">
    <citation type="submission" date="2014-12" db="EMBL/GenBank/DDBJ databases">
        <title>Comparative genomics of the lactic acid bacteria isolated from the honey bee gut.</title>
        <authorList>
            <person name="Ellegaard K.M."/>
            <person name="Tamarit D."/>
            <person name="Javelind E."/>
            <person name="Olofsson T."/>
            <person name="Andersson S.G."/>
            <person name="Vasquez A."/>
        </authorList>
    </citation>
    <scope>NUCLEOTIDE SEQUENCE [LARGE SCALE GENOMIC DNA]</scope>
    <source>
        <strain evidence="6 7">Hon2</strain>
    </source>
</reference>
<dbReference type="GO" id="GO:0045892">
    <property type="term" value="P:negative regulation of DNA-templated transcription"/>
    <property type="evidence" value="ECO:0007669"/>
    <property type="project" value="TreeGrafter"/>
</dbReference>
<keyword evidence="3" id="KW-0804">Transcription</keyword>
<dbReference type="Pfam" id="PF01614">
    <property type="entry name" value="IclR_C"/>
    <property type="match status" value="1"/>
</dbReference>
<organism evidence="6 7">
    <name type="scientific">Bombilactobacillus mellis</name>
    <dbReference type="NCBI Taxonomy" id="1218508"/>
    <lineage>
        <taxon>Bacteria</taxon>
        <taxon>Bacillati</taxon>
        <taxon>Bacillota</taxon>
        <taxon>Bacilli</taxon>
        <taxon>Lactobacillales</taxon>
        <taxon>Lactobacillaceae</taxon>
        <taxon>Bombilactobacillus</taxon>
    </lineage>
</organism>
<dbReference type="Gene3D" id="3.30.450.40">
    <property type="match status" value="1"/>
</dbReference>
<name>A0A0F4KNU2_9LACO</name>
<dbReference type="GO" id="GO:0003677">
    <property type="term" value="F:DNA binding"/>
    <property type="evidence" value="ECO:0007669"/>
    <property type="project" value="UniProtKB-KW"/>
</dbReference>
<keyword evidence="2" id="KW-0238">DNA-binding</keyword>
<dbReference type="RefSeq" id="WP_045923231.1">
    <property type="nucleotide sequence ID" value="NZ_JBHTHW010000005.1"/>
</dbReference>
<dbReference type="PROSITE" id="PS51078">
    <property type="entry name" value="ICLR_ED"/>
    <property type="match status" value="1"/>
</dbReference>
<evidence type="ECO:0000313" key="7">
    <source>
        <dbReference type="Proteomes" id="UP000033695"/>
    </source>
</evidence>
<proteinExistence type="predicted"/>
<dbReference type="GO" id="GO:0003700">
    <property type="term" value="F:DNA-binding transcription factor activity"/>
    <property type="evidence" value="ECO:0007669"/>
    <property type="project" value="TreeGrafter"/>
</dbReference>
<feature type="domain" description="HTH iclR-type" evidence="4">
    <location>
        <begin position="7"/>
        <end position="69"/>
    </location>
</feature>
<dbReference type="InterPro" id="IPR050707">
    <property type="entry name" value="HTH_MetabolicPath_Reg"/>
</dbReference>
<protein>
    <submittedName>
        <fullName evidence="6">Transcriptional regulator, IclR family</fullName>
    </submittedName>
</protein>
<dbReference type="InterPro" id="IPR036390">
    <property type="entry name" value="WH_DNA-bd_sf"/>
</dbReference>
<keyword evidence="1" id="KW-0805">Transcription regulation</keyword>
<dbReference type="Proteomes" id="UP000033695">
    <property type="component" value="Unassembled WGS sequence"/>
</dbReference>
<accession>A0A0F4KNU2</accession>
<evidence type="ECO:0000256" key="3">
    <source>
        <dbReference type="ARBA" id="ARBA00023163"/>
    </source>
</evidence>
<gene>
    <name evidence="6" type="ORF">JG29_14020</name>
</gene>
<dbReference type="SUPFAM" id="SSF46785">
    <property type="entry name" value="Winged helix' DNA-binding domain"/>
    <property type="match status" value="1"/>
</dbReference>
<evidence type="ECO:0000313" key="6">
    <source>
        <dbReference type="EMBL" id="KJY48342.1"/>
    </source>
</evidence>
<dbReference type="AlphaFoldDB" id="A0A0F4KNU2"/>
<dbReference type="SUPFAM" id="SSF55781">
    <property type="entry name" value="GAF domain-like"/>
    <property type="match status" value="1"/>
</dbReference>
<dbReference type="PATRIC" id="fig|1218508.4.peg.1394"/>
<sequence>MEHKLYGTSILKAKQIMDLLADSTNGLSLNEISKKLVVSKPTILKILTTLTYIKYVRRNEENKRYYLGTVFIKYGNQTLNSFDISKSAYKYLDQLKNFTNETVNLGIVDHDKIFILQKLNGDQPINFNSQVGDTMELYSSAMGKAALATMTAAQLDKYFSRNKLLSLTKYTITNIEQLKVQLRDICNNGYAIDNQENQEDVVCIGAAIEKYNKLFAAFSVSTPQYRLNDSLFKDFINQVILTKQQIEQDL</sequence>
<dbReference type="InterPro" id="IPR029016">
    <property type="entry name" value="GAF-like_dom_sf"/>
</dbReference>
<dbReference type="STRING" id="1218508.JG29_14020"/>
<dbReference type="Pfam" id="PF09339">
    <property type="entry name" value="HTH_IclR"/>
    <property type="match status" value="1"/>
</dbReference>
<dbReference type="PANTHER" id="PTHR30136:SF35">
    <property type="entry name" value="HTH-TYPE TRANSCRIPTIONAL REGULATOR RV1719"/>
    <property type="match status" value="1"/>
</dbReference>
<dbReference type="Gene3D" id="1.10.10.10">
    <property type="entry name" value="Winged helix-like DNA-binding domain superfamily/Winged helix DNA-binding domain"/>
    <property type="match status" value="1"/>
</dbReference>
<evidence type="ECO:0000259" key="4">
    <source>
        <dbReference type="PROSITE" id="PS51077"/>
    </source>
</evidence>
<dbReference type="EMBL" id="JXBZ01000009">
    <property type="protein sequence ID" value="KJY48342.1"/>
    <property type="molecule type" value="Genomic_DNA"/>
</dbReference>
<dbReference type="PROSITE" id="PS51077">
    <property type="entry name" value="HTH_ICLR"/>
    <property type="match status" value="1"/>
</dbReference>
<comment type="caution">
    <text evidence="6">The sequence shown here is derived from an EMBL/GenBank/DDBJ whole genome shotgun (WGS) entry which is preliminary data.</text>
</comment>
<dbReference type="SMART" id="SM00346">
    <property type="entry name" value="HTH_ICLR"/>
    <property type="match status" value="1"/>
</dbReference>
<evidence type="ECO:0000259" key="5">
    <source>
        <dbReference type="PROSITE" id="PS51078"/>
    </source>
</evidence>
<evidence type="ECO:0000256" key="1">
    <source>
        <dbReference type="ARBA" id="ARBA00023015"/>
    </source>
</evidence>